<dbReference type="PANTHER" id="PTHR11380:SF5">
    <property type="entry name" value="TRANSCRIPTION INITIATION FACTOR TFIID SUBUNIT 13"/>
    <property type="match status" value="1"/>
</dbReference>
<evidence type="ECO:0000313" key="8">
    <source>
        <dbReference type="EMBL" id="PRP83344.1"/>
    </source>
</evidence>
<evidence type="ECO:0000256" key="4">
    <source>
        <dbReference type="ARBA" id="ARBA00023242"/>
    </source>
</evidence>
<sequence>MNTSSLGGLNLNLGRGIPIKTTINNAIPNFSNNMEPPKRKRKVRHIMFGFGDVKNPLPESVELVDEIVSEYIISMATELKKDKIQTEDILFHIRKDRKKFNRVKELLTMHEELKRAKKAFEMTDDPDAEDDNRGEDGDDDV</sequence>
<name>A0A2P6NHC7_9EUKA</name>
<evidence type="ECO:0000256" key="2">
    <source>
        <dbReference type="ARBA" id="ARBA00023015"/>
    </source>
</evidence>
<dbReference type="Proteomes" id="UP000241769">
    <property type="component" value="Unassembled WGS sequence"/>
</dbReference>
<dbReference type="STRING" id="1890364.A0A2P6NHC7"/>
<proteinExistence type="inferred from homology"/>
<evidence type="ECO:0000256" key="1">
    <source>
        <dbReference type="ARBA" id="ARBA00004123"/>
    </source>
</evidence>
<feature type="region of interest" description="Disordered" evidence="7">
    <location>
        <begin position="117"/>
        <end position="141"/>
    </location>
</feature>
<evidence type="ECO:0000256" key="5">
    <source>
        <dbReference type="ARBA" id="ARBA00038392"/>
    </source>
</evidence>
<dbReference type="SUPFAM" id="SSF47113">
    <property type="entry name" value="Histone-fold"/>
    <property type="match status" value="1"/>
</dbReference>
<keyword evidence="9" id="KW-1185">Reference proteome</keyword>
<evidence type="ECO:0000313" key="9">
    <source>
        <dbReference type="Proteomes" id="UP000241769"/>
    </source>
</evidence>
<dbReference type="InParanoid" id="A0A2P6NHC7"/>
<organism evidence="8 9">
    <name type="scientific">Planoprotostelium fungivorum</name>
    <dbReference type="NCBI Taxonomy" id="1890364"/>
    <lineage>
        <taxon>Eukaryota</taxon>
        <taxon>Amoebozoa</taxon>
        <taxon>Evosea</taxon>
        <taxon>Variosea</taxon>
        <taxon>Cavosteliida</taxon>
        <taxon>Cavosteliaceae</taxon>
        <taxon>Planoprotostelium</taxon>
    </lineage>
</organism>
<dbReference type="AlphaFoldDB" id="A0A2P6NHC7"/>
<protein>
    <recommendedName>
        <fullName evidence="6">Transcription initiation factor TFIID subunit 13</fullName>
    </recommendedName>
</protein>
<dbReference type="GO" id="GO:0046982">
    <property type="term" value="F:protein heterodimerization activity"/>
    <property type="evidence" value="ECO:0007669"/>
    <property type="project" value="InterPro"/>
</dbReference>
<keyword evidence="8" id="KW-0396">Initiation factor</keyword>
<dbReference type="FunCoup" id="A0A2P6NHC7">
    <property type="interactions" value="273"/>
</dbReference>
<comment type="subcellular location">
    <subcellularLocation>
        <location evidence="1">Nucleus</location>
    </subcellularLocation>
</comment>
<dbReference type="EMBL" id="MDYQ01000084">
    <property type="protein sequence ID" value="PRP83344.1"/>
    <property type="molecule type" value="Genomic_DNA"/>
</dbReference>
<keyword evidence="4" id="KW-0539">Nucleus</keyword>
<evidence type="ECO:0000256" key="3">
    <source>
        <dbReference type="ARBA" id="ARBA00023163"/>
    </source>
</evidence>
<keyword evidence="3" id="KW-0804">Transcription</keyword>
<dbReference type="InterPro" id="IPR003195">
    <property type="entry name" value="TFIID_TAF13"/>
</dbReference>
<evidence type="ECO:0000256" key="6">
    <source>
        <dbReference type="ARBA" id="ARBA00040136"/>
    </source>
</evidence>
<comment type="caution">
    <text evidence="8">The sequence shown here is derived from an EMBL/GenBank/DDBJ whole genome shotgun (WGS) entry which is preliminary data.</text>
</comment>
<dbReference type="GO" id="GO:0003743">
    <property type="term" value="F:translation initiation factor activity"/>
    <property type="evidence" value="ECO:0007669"/>
    <property type="project" value="UniProtKB-KW"/>
</dbReference>
<dbReference type="PANTHER" id="PTHR11380">
    <property type="entry name" value="TRANSCRIPTION INITIATION FACTOR TFIID/SUPT3-RELATED"/>
    <property type="match status" value="1"/>
</dbReference>
<dbReference type="InterPro" id="IPR009072">
    <property type="entry name" value="Histone-fold"/>
</dbReference>
<feature type="compositionally biased region" description="Acidic residues" evidence="7">
    <location>
        <begin position="122"/>
        <end position="141"/>
    </location>
</feature>
<dbReference type="GO" id="GO:0006366">
    <property type="term" value="P:transcription by RNA polymerase II"/>
    <property type="evidence" value="ECO:0007669"/>
    <property type="project" value="InterPro"/>
</dbReference>
<gene>
    <name evidence="8" type="ORF">PROFUN_09325</name>
</gene>
<accession>A0A2P6NHC7</accession>
<dbReference type="Gene3D" id="1.10.20.10">
    <property type="entry name" value="Histone, subunit A"/>
    <property type="match status" value="1"/>
</dbReference>
<dbReference type="OrthoDB" id="10266074at2759"/>
<reference evidence="8 9" key="1">
    <citation type="journal article" date="2018" name="Genome Biol. Evol.">
        <title>Multiple Roots of Fruiting Body Formation in Amoebozoa.</title>
        <authorList>
            <person name="Hillmann F."/>
            <person name="Forbes G."/>
            <person name="Novohradska S."/>
            <person name="Ferling I."/>
            <person name="Riege K."/>
            <person name="Groth M."/>
            <person name="Westermann M."/>
            <person name="Marz M."/>
            <person name="Spaller T."/>
            <person name="Winckler T."/>
            <person name="Schaap P."/>
            <person name="Glockner G."/>
        </authorList>
    </citation>
    <scope>NUCLEOTIDE SEQUENCE [LARGE SCALE GENOMIC DNA]</scope>
    <source>
        <strain evidence="8 9">Jena</strain>
    </source>
</reference>
<dbReference type="CDD" id="cd07978">
    <property type="entry name" value="HFD_TAF13"/>
    <property type="match status" value="1"/>
</dbReference>
<dbReference type="Pfam" id="PF02269">
    <property type="entry name" value="TFIID-18kDa"/>
    <property type="match status" value="1"/>
</dbReference>
<keyword evidence="2" id="KW-0805">Transcription regulation</keyword>
<comment type="similarity">
    <text evidence="5">Belongs to the TAF13 family.</text>
</comment>
<evidence type="ECO:0000256" key="7">
    <source>
        <dbReference type="SAM" id="MobiDB-lite"/>
    </source>
</evidence>
<dbReference type="GO" id="GO:0005634">
    <property type="term" value="C:nucleus"/>
    <property type="evidence" value="ECO:0007669"/>
    <property type="project" value="UniProtKB-SubCell"/>
</dbReference>
<keyword evidence="8" id="KW-0648">Protein biosynthesis</keyword>